<dbReference type="Proteomes" id="UP000276133">
    <property type="component" value="Unassembled WGS sequence"/>
</dbReference>
<sequence>MIERENAVNFFNGCIGPTILRLLSLYLNNFGTRNQYKILKHFRKLII</sequence>
<organism evidence="1 2">
    <name type="scientific">Brachionus plicatilis</name>
    <name type="common">Marine rotifer</name>
    <name type="synonym">Brachionus muelleri</name>
    <dbReference type="NCBI Taxonomy" id="10195"/>
    <lineage>
        <taxon>Eukaryota</taxon>
        <taxon>Metazoa</taxon>
        <taxon>Spiralia</taxon>
        <taxon>Gnathifera</taxon>
        <taxon>Rotifera</taxon>
        <taxon>Eurotatoria</taxon>
        <taxon>Monogononta</taxon>
        <taxon>Pseudotrocha</taxon>
        <taxon>Ploima</taxon>
        <taxon>Brachionidae</taxon>
        <taxon>Brachionus</taxon>
    </lineage>
</organism>
<reference evidence="1 2" key="1">
    <citation type="journal article" date="2018" name="Sci. Rep.">
        <title>Genomic signatures of local adaptation to the degree of environmental predictability in rotifers.</title>
        <authorList>
            <person name="Franch-Gras L."/>
            <person name="Hahn C."/>
            <person name="Garcia-Roger E.M."/>
            <person name="Carmona M.J."/>
            <person name="Serra M."/>
            <person name="Gomez A."/>
        </authorList>
    </citation>
    <scope>NUCLEOTIDE SEQUENCE [LARGE SCALE GENOMIC DNA]</scope>
    <source>
        <strain evidence="1">HYR1</strain>
    </source>
</reference>
<protein>
    <submittedName>
        <fullName evidence="1">Uncharacterized protein</fullName>
    </submittedName>
</protein>
<gene>
    <name evidence="1" type="ORF">BpHYR1_049612</name>
</gene>
<accession>A0A3M7QDU4</accession>
<evidence type="ECO:0000313" key="2">
    <source>
        <dbReference type="Proteomes" id="UP000276133"/>
    </source>
</evidence>
<keyword evidence="2" id="KW-1185">Reference proteome</keyword>
<dbReference type="AlphaFoldDB" id="A0A3M7QDU4"/>
<proteinExistence type="predicted"/>
<evidence type="ECO:0000313" key="1">
    <source>
        <dbReference type="EMBL" id="RNA09453.1"/>
    </source>
</evidence>
<name>A0A3M7QDU4_BRAPC</name>
<dbReference type="EMBL" id="REGN01006465">
    <property type="protein sequence ID" value="RNA09453.1"/>
    <property type="molecule type" value="Genomic_DNA"/>
</dbReference>
<comment type="caution">
    <text evidence="1">The sequence shown here is derived from an EMBL/GenBank/DDBJ whole genome shotgun (WGS) entry which is preliminary data.</text>
</comment>